<evidence type="ECO:0000313" key="3">
    <source>
        <dbReference type="Proteomes" id="UP001221757"/>
    </source>
</evidence>
<keyword evidence="1" id="KW-0812">Transmembrane</keyword>
<feature type="transmembrane region" description="Helical" evidence="1">
    <location>
        <begin position="46"/>
        <end position="66"/>
    </location>
</feature>
<keyword evidence="3" id="KW-1185">Reference proteome</keyword>
<name>A0AAD7CD79_MYCRO</name>
<protein>
    <submittedName>
        <fullName evidence="2">Uncharacterized protein</fullName>
    </submittedName>
</protein>
<accession>A0AAD7CD79</accession>
<keyword evidence="1" id="KW-0472">Membrane</keyword>
<feature type="transmembrane region" description="Helical" evidence="1">
    <location>
        <begin position="21"/>
        <end position="40"/>
    </location>
</feature>
<dbReference type="AlphaFoldDB" id="A0AAD7CD79"/>
<keyword evidence="1" id="KW-1133">Transmembrane helix</keyword>
<evidence type="ECO:0000313" key="2">
    <source>
        <dbReference type="EMBL" id="KAJ7645006.1"/>
    </source>
</evidence>
<comment type="caution">
    <text evidence="2">The sequence shown here is derived from an EMBL/GenBank/DDBJ whole genome shotgun (WGS) entry which is preliminary data.</text>
</comment>
<dbReference type="Proteomes" id="UP001221757">
    <property type="component" value="Unassembled WGS sequence"/>
</dbReference>
<proteinExistence type="predicted"/>
<gene>
    <name evidence="2" type="ORF">B0H17DRAFT_1104379</name>
</gene>
<dbReference type="EMBL" id="JARKIE010000404">
    <property type="protein sequence ID" value="KAJ7645006.1"/>
    <property type="molecule type" value="Genomic_DNA"/>
</dbReference>
<reference evidence="2" key="1">
    <citation type="submission" date="2023-03" db="EMBL/GenBank/DDBJ databases">
        <title>Massive genome expansion in bonnet fungi (Mycena s.s.) driven by repeated elements and novel gene families across ecological guilds.</title>
        <authorList>
            <consortium name="Lawrence Berkeley National Laboratory"/>
            <person name="Harder C.B."/>
            <person name="Miyauchi S."/>
            <person name="Viragh M."/>
            <person name="Kuo A."/>
            <person name="Thoen E."/>
            <person name="Andreopoulos B."/>
            <person name="Lu D."/>
            <person name="Skrede I."/>
            <person name="Drula E."/>
            <person name="Henrissat B."/>
            <person name="Morin E."/>
            <person name="Kohler A."/>
            <person name="Barry K."/>
            <person name="LaButti K."/>
            <person name="Morin E."/>
            <person name="Salamov A."/>
            <person name="Lipzen A."/>
            <person name="Mereny Z."/>
            <person name="Hegedus B."/>
            <person name="Baldrian P."/>
            <person name="Stursova M."/>
            <person name="Weitz H."/>
            <person name="Taylor A."/>
            <person name="Grigoriev I.V."/>
            <person name="Nagy L.G."/>
            <person name="Martin F."/>
            <person name="Kauserud H."/>
        </authorList>
    </citation>
    <scope>NUCLEOTIDE SEQUENCE</scope>
    <source>
        <strain evidence="2">CBHHK067</strain>
    </source>
</reference>
<sequence length="101" mass="11721">MRDIYTHHRHSIHNRSIVRHHAIGIASCISFVVTVTWDLASKLSRPLFLFILCPSVSTWIWIRFSLMRLVSAASEMRSALQQFYPLRTEQRTRAQVLGLEG</sequence>
<organism evidence="2 3">
    <name type="scientific">Mycena rosella</name>
    <name type="common">Pink bonnet</name>
    <name type="synonym">Agaricus rosellus</name>
    <dbReference type="NCBI Taxonomy" id="1033263"/>
    <lineage>
        <taxon>Eukaryota</taxon>
        <taxon>Fungi</taxon>
        <taxon>Dikarya</taxon>
        <taxon>Basidiomycota</taxon>
        <taxon>Agaricomycotina</taxon>
        <taxon>Agaricomycetes</taxon>
        <taxon>Agaricomycetidae</taxon>
        <taxon>Agaricales</taxon>
        <taxon>Marasmiineae</taxon>
        <taxon>Mycenaceae</taxon>
        <taxon>Mycena</taxon>
    </lineage>
</organism>
<evidence type="ECO:0000256" key="1">
    <source>
        <dbReference type="SAM" id="Phobius"/>
    </source>
</evidence>